<comment type="caution">
    <text evidence="3">The sequence shown here is derived from an EMBL/GenBank/DDBJ whole genome shotgun (WGS) entry which is preliminary data.</text>
</comment>
<sequence length="1180" mass="137357">MNTSFFRLKIKGKDKEVQNLPVTIKNTKQICNYSQSSLNSGDKKSIIYFNECYLSQEHNYDLLDIGYSPKDILQIELAGSKKAFFNISSVNYQYCIPISKFSTIFTMKEYFAEQFFTVPQNISIILHKEVLSDERLLFNIETTADSPFEVTVKEDYLLVRVYFNEFRLVCIQKDSTIENLKDTISVYTQKDDSLKLKLKYIDKQAEQPNDQQQFSDIYEKVPLFEFKIDESQSKRFLIQIKVSIFEEEEKTPKIKRVYKSFNATNVYSVMCLLERDLRIERNLFIAFGQNGQNIEARSAVLKNQNKNLSFRIFKPVNAIIDGQLMKFSHLTTIKDLQVFNEFERHNFGIVINNHFAFHDEKSKFLLIHFMNNSDDLNDLTKIYIKKSKTPCHSMTFIKLNENEKAVNKRHFIVPVGMKKEEISKFYLHENYTSIKGRENKPNVITYKDADAREISYVFTDEKNRVLKIIVHGTNPRVLDLIQQIFKEKKKISQKFKEFFENKNFGAAGVLFKGERLPFYEPLSNIFDDEKNRIEIQGYKVQKSINVFVLVDNMCSYVPYDHYDKNTTASKIIETIAGNLKLDKRELKLYVDFNELNPNDTPSIFKQDKDFIILNKVTDKKKFKITNGTVLTVNYEISKDCFEFLSSIISGMFCLQEDKIKFKVNIEGGDYDLPSKFNAGSLPDGAEIQIEYAYEKIPKMSFRYEEIKSFDIPNIDNPIESFIPMVQKELKIVNVSKTALELKFCDFKIPIGKSFSDFQVPSNSIIPINKKASSFPIKIFTIESSNMSYEFIFNIDDKIKDVKDHFMSLFNSNVEFSLEKDGRTILDDNTALTKDMTLFMISKKVRIICEGSLENKVIEVSEILTVLNAAEYLKKKLKYKFISIYVKNKEDNSYSNVDINKRLYEIEDHLYGHKFVPKIEFTNYAISNRARQYISALNTIGWLKENFISKATLTDPKKIRLMNANRNAEINDGQTIEDVILKNKERLKIEFKSDQKMPISAPLKKKKFTPIILKIPNDDDNNNDDIKIDDDDNKDTNANDNVINNIDNNNDIVQIEEEEDVEELNVDEIKNDGASFTYSFLINKDPVCKMSFKEDATINDAKIRIAKEQGDIDPNCVSILFAGKVLRKDIPLQNLNLNEADILQVYIRNMEDIFLRTARALRVYGQADIEEYYSEYEDDEK</sequence>
<dbReference type="EMBL" id="JAPFFF010000020">
    <property type="protein sequence ID" value="KAK8857574.1"/>
    <property type="molecule type" value="Genomic_DNA"/>
</dbReference>
<accession>A0ABR2I666</accession>
<protein>
    <recommendedName>
        <fullName evidence="2">Ubiquitin-like domain-containing protein</fullName>
    </recommendedName>
</protein>
<proteinExistence type="predicted"/>
<dbReference type="SUPFAM" id="SSF54236">
    <property type="entry name" value="Ubiquitin-like"/>
    <property type="match status" value="1"/>
</dbReference>
<dbReference type="InterPro" id="IPR000626">
    <property type="entry name" value="Ubiquitin-like_dom"/>
</dbReference>
<dbReference type="Proteomes" id="UP001470230">
    <property type="component" value="Unassembled WGS sequence"/>
</dbReference>
<dbReference type="Gene3D" id="3.10.20.90">
    <property type="entry name" value="Phosphatidylinositol 3-kinase Catalytic Subunit, Chain A, domain 1"/>
    <property type="match status" value="1"/>
</dbReference>
<gene>
    <name evidence="3" type="ORF">M9Y10_015979</name>
</gene>
<organism evidence="3 4">
    <name type="scientific">Tritrichomonas musculus</name>
    <dbReference type="NCBI Taxonomy" id="1915356"/>
    <lineage>
        <taxon>Eukaryota</taxon>
        <taxon>Metamonada</taxon>
        <taxon>Parabasalia</taxon>
        <taxon>Tritrichomonadida</taxon>
        <taxon>Tritrichomonadidae</taxon>
        <taxon>Tritrichomonas</taxon>
    </lineage>
</organism>
<keyword evidence="4" id="KW-1185">Reference proteome</keyword>
<evidence type="ECO:0000313" key="4">
    <source>
        <dbReference type="Proteomes" id="UP001470230"/>
    </source>
</evidence>
<dbReference type="InterPro" id="IPR029071">
    <property type="entry name" value="Ubiquitin-like_domsf"/>
</dbReference>
<feature type="domain" description="Ubiquitin-like" evidence="2">
    <location>
        <begin position="1089"/>
        <end position="1151"/>
    </location>
</feature>
<feature type="region of interest" description="Disordered" evidence="1">
    <location>
        <begin position="1019"/>
        <end position="1038"/>
    </location>
</feature>
<evidence type="ECO:0000313" key="3">
    <source>
        <dbReference type="EMBL" id="KAK8857574.1"/>
    </source>
</evidence>
<reference evidence="3 4" key="1">
    <citation type="submission" date="2024-04" db="EMBL/GenBank/DDBJ databases">
        <title>Tritrichomonas musculus Genome.</title>
        <authorList>
            <person name="Alves-Ferreira E."/>
            <person name="Grigg M."/>
            <person name="Lorenzi H."/>
            <person name="Galac M."/>
        </authorList>
    </citation>
    <scope>NUCLEOTIDE SEQUENCE [LARGE SCALE GENOMIC DNA]</scope>
    <source>
        <strain evidence="3 4">EAF2021</strain>
    </source>
</reference>
<dbReference type="Pfam" id="PF00240">
    <property type="entry name" value="ubiquitin"/>
    <property type="match status" value="1"/>
</dbReference>
<evidence type="ECO:0000259" key="2">
    <source>
        <dbReference type="PROSITE" id="PS50053"/>
    </source>
</evidence>
<dbReference type="PROSITE" id="PS50053">
    <property type="entry name" value="UBIQUITIN_2"/>
    <property type="match status" value="1"/>
</dbReference>
<evidence type="ECO:0000256" key="1">
    <source>
        <dbReference type="SAM" id="MobiDB-lite"/>
    </source>
</evidence>
<feature type="compositionally biased region" description="Acidic residues" evidence="1">
    <location>
        <begin position="1019"/>
        <end position="1032"/>
    </location>
</feature>
<name>A0ABR2I666_9EUKA</name>